<dbReference type="InterPro" id="IPR003313">
    <property type="entry name" value="AraC-bd"/>
</dbReference>
<sequence>MERSAFNLMRPSRHASGLRFACCGIAQEAPDLRFPGVAGSRCSVVVVVEGRLELFCGGVRYRLGVGDGFVIRPDAAVVCRPYGDGDSRCLLWGFDGDAEYYLSALGLGSGHDVFHVRDCRPLLDLTDKGLRHVGGGVVDELRLHALAHEFVVALSGELEVNDALARREVAASRSEAVDLAMRYIAANYAGRCSVAEVAAYCGVDRSHLSREFRHEVGMTVKECVDRLRIAKACDLLAFTAMSVSAVSRACGYGSADAFEARFKSAWGMTPGSFRRKADDRFT</sequence>
<dbReference type="PROSITE" id="PS01124">
    <property type="entry name" value="HTH_ARAC_FAMILY_2"/>
    <property type="match status" value="1"/>
</dbReference>
<reference evidence="7 8" key="1">
    <citation type="journal article" date="2017" name="BMC Genomics">
        <title>Comparative genomic and phylogenomic analyses of the Bifidobacteriaceae family.</title>
        <authorList>
            <person name="Lugli G.A."/>
            <person name="Milani C."/>
            <person name="Turroni F."/>
            <person name="Duranti S."/>
            <person name="Mancabelli L."/>
            <person name="Mangifesta M."/>
            <person name="Ferrario C."/>
            <person name="Modesto M."/>
            <person name="Mattarelli P."/>
            <person name="Jiri K."/>
            <person name="van Sinderen D."/>
            <person name="Ventura M."/>
        </authorList>
    </citation>
    <scope>NUCLEOTIDE SEQUENCE [LARGE SCALE GENOMIC DNA]</scope>
    <source>
        <strain evidence="7 8">DSM 28807</strain>
    </source>
</reference>
<dbReference type="GO" id="GO:0043565">
    <property type="term" value="F:sequence-specific DNA binding"/>
    <property type="evidence" value="ECO:0007669"/>
    <property type="project" value="InterPro"/>
</dbReference>
<dbReference type="Proteomes" id="UP000216352">
    <property type="component" value="Unassembled WGS sequence"/>
</dbReference>
<keyword evidence="2" id="KW-0805">Transcription regulation</keyword>
<dbReference type="PROSITE" id="PS00041">
    <property type="entry name" value="HTH_ARAC_FAMILY_1"/>
    <property type="match status" value="1"/>
</dbReference>
<evidence type="ECO:0000256" key="3">
    <source>
        <dbReference type="ARBA" id="ARBA00023125"/>
    </source>
</evidence>
<dbReference type="InterPro" id="IPR037923">
    <property type="entry name" value="HTH-like"/>
</dbReference>
<evidence type="ECO:0000256" key="5">
    <source>
        <dbReference type="ARBA" id="ARBA00023163"/>
    </source>
</evidence>
<dbReference type="PANTHER" id="PTHR46796">
    <property type="entry name" value="HTH-TYPE TRANSCRIPTIONAL ACTIVATOR RHAS-RELATED"/>
    <property type="match status" value="1"/>
</dbReference>
<dbReference type="RefSeq" id="WP_072725475.1">
    <property type="nucleotide sequence ID" value="NZ_BDIS01000015.1"/>
</dbReference>
<dbReference type="EMBL" id="MWWX01000001">
    <property type="protein sequence ID" value="OZG63379.1"/>
    <property type="molecule type" value="Genomic_DNA"/>
</dbReference>
<dbReference type="AlphaFoldDB" id="A0A261FW25"/>
<organism evidence="7 8">
    <name type="scientific">Bifidobacterium lemurum</name>
    <dbReference type="NCBI Taxonomy" id="1603886"/>
    <lineage>
        <taxon>Bacteria</taxon>
        <taxon>Bacillati</taxon>
        <taxon>Actinomycetota</taxon>
        <taxon>Actinomycetes</taxon>
        <taxon>Bifidobacteriales</taxon>
        <taxon>Bifidobacteriaceae</taxon>
        <taxon>Bifidobacterium</taxon>
    </lineage>
</organism>
<evidence type="ECO:0000259" key="6">
    <source>
        <dbReference type="PROSITE" id="PS01124"/>
    </source>
</evidence>
<evidence type="ECO:0000256" key="1">
    <source>
        <dbReference type="ARBA" id="ARBA00022490"/>
    </source>
</evidence>
<name>A0A261FW25_9BIFI</name>
<keyword evidence="3" id="KW-0238">DNA-binding</keyword>
<dbReference type="STRING" id="1603886.GCA_001895165_01181"/>
<comment type="caution">
    <text evidence="7">The sequence shown here is derived from an EMBL/GenBank/DDBJ whole genome shotgun (WGS) entry which is preliminary data.</text>
</comment>
<accession>A0A261FW25</accession>
<dbReference type="SUPFAM" id="SSF46689">
    <property type="entry name" value="Homeodomain-like"/>
    <property type="match status" value="2"/>
</dbReference>
<dbReference type="InterPro" id="IPR009057">
    <property type="entry name" value="Homeodomain-like_sf"/>
</dbReference>
<evidence type="ECO:0000256" key="2">
    <source>
        <dbReference type="ARBA" id="ARBA00023015"/>
    </source>
</evidence>
<gene>
    <name evidence="7" type="ORF">BLEM_0082</name>
</gene>
<protein>
    <submittedName>
        <fullName evidence="7">AraC family transcriptional regulator</fullName>
    </submittedName>
</protein>
<dbReference type="SMART" id="SM00342">
    <property type="entry name" value="HTH_ARAC"/>
    <property type="match status" value="1"/>
</dbReference>
<evidence type="ECO:0000313" key="7">
    <source>
        <dbReference type="EMBL" id="OZG63379.1"/>
    </source>
</evidence>
<dbReference type="Pfam" id="PF02311">
    <property type="entry name" value="AraC_binding"/>
    <property type="match status" value="1"/>
</dbReference>
<keyword evidence="4" id="KW-0010">Activator</keyword>
<dbReference type="SUPFAM" id="SSF51215">
    <property type="entry name" value="Regulatory protein AraC"/>
    <property type="match status" value="1"/>
</dbReference>
<keyword evidence="5" id="KW-0804">Transcription</keyword>
<feature type="domain" description="HTH araC/xylS-type" evidence="6">
    <location>
        <begin position="178"/>
        <end position="276"/>
    </location>
</feature>
<dbReference type="Pfam" id="PF12833">
    <property type="entry name" value="HTH_18"/>
    <property type="match status" value="1"/>
</dbReference>
<dbReference type="InterPro" id="IPR050204">
    <property type="entry name" value="AraC_XylS_family_regulators"/>
</dbReference>
<dbReference type="InterPro" id="IPR018062">
    <property type="entry name" value="HTH_AraC-typ_CS"/>
</dbReference>
<evidence type="ECO:0000313" key="8">
    <source>
        <dbReference type="Proteomes" id="UP000216352"/>
    </source>
</evidence>
<dbReference type="Gene3D" id="1.10.10.60">
    <property type="entry name" value="Homeodomain-like"/>
    <property type="match status" value="1"/>
</dbReference>
<evidence type="ECO:0000256" key="4">
    <source>
        <dbReference type="ARBA" id="ARBA00023159"/>
    </source>
</evidence>
<dbReference type="PANTHER" id="PTHR46796:SF13">
    <property type="entry name" value="HTH-TYPE TRANSCRIPTIONAL ACTIVATOR RHAS"/>
    <property type="match status" value="1"/>
</dbReference>
<dbReference type="InterPro" id="IPR018060">
    <property type="entry name" value="HTH_AraC"/>
</dbReference>
<dbReference type="GO" id="GO:0003700">
    <property type="term" value="F:DNA-binding transcription factor activity"/>
    <property type="evidence" value="ECO:0007669"/>
    <property type="project" value="InterPro"/>
</dbReference>
<keyword evidence="8" id="KW-1185">Reference proteome</keyword>
<proteinExistence type="predicted"/>
<keyword evidence="1" id="KW-0963">Cytoplasm</keyword>
<dbReference type="OrthoDB" id="9814125at2"/>